<dbReference type="Proteomes" id="UP000199426">
    <property type="component" value="Unassembled WGS sequence"/>
</dbReference>
<name>A0A2X2X6Y2_CHRJE</name>
<dbReference type="STRING" id="445960.SAMN05421542_0181"/>
<accession>A0A2X2X6Y2</accession>
<sequence length="55" mass="6657">MDEQWQSCVSVKNIGVFNSFKFEFVTSEEICYDFKQNKYFYLALIERLERLMANC</sequence>
<dbReference type="Proteomes" id="UP000251670">
    <property type="component" value="Unassembled WGS sequence"/>
</dbReference>
<reference evidence="1 3" key="1">
    <citation type="submission" date="2016-10" db="EMBL/GenBank/DDBJ databases">
        <authorList>
            <person name="Varghese N."/>
            <person name="Submissions S."/>
        </authorList>
    </citation>
    <scope>NUCLEOTIDE SEQUENCE [LARGE SCALE GENOMIC DNA]</scope>
    <source>
        <strain evidence="1 3">DSM 19299</strain>
    </source>
</reference>
<reference evidence="2 4" key="2">
    <citation type="submission" date="2018-06" db="EMBL/GenBank/DDBJ databases">
        <authorList>
            <consortium name="Pathogen Informatics"/>
            <person name="Doyle S."/>
        </authorList>
    </citation>
    <scope>NUCLEOTIDE SEQUENCE [LARGE SCALE GENOMIC DNA]</scope>
    <source>
        <strain evidence="2 4">NCTC13492</strain>
    </source>
</reference>
<evidence type="ECO:0000313" key="1">
    <source>
        <dbReference type="EMBL" id="SDI13586.1"/>
    </source>
</evidence>
<gene>
    <name evidence="2" type="ORF">NCTC13492_03525</name>
    <name evidence="1" type="ORF">SAMN05421542_0181</name>
</gene>
<evidence type="ECO:0000313" key="4">
    <source>
        <dbReference type="Proteomes" id="UP000251670"/>
    </source>
</evidence>
<evidence type="ECO:0000313" key="2">
    <source>
        <dbReference type="EMBL" id="SQB46451.1"/>
    </source>
</evidence>
<dbReference type="EMBL" id="UAWB01000013">
    <property type="protein sequence ID" value="SQB46451.1"/>
    <property type="molecule type" value="Genomic_DNA"/>
</dbReference>
<organism evidence="2 4">
    <name type="scientific">Chryseobacterium jejuense</name>
    <dbReference type="NCBI Taxonomy" id="445960"/>
    <lineage>
        <taxon>Bacteria</taxon>
        <taxon>Pseudomonadati</taxon>
        <taxon>Bacteroidota</taxon>
        <taxon>Flavobacteriia</taxon>
        <taxon>Flavobacteriales</taxon>
        <taxon>Weeksellaceae</taxon>
        <taxon>Chryseobacterium group</taxon>
        <taxon>Chryseobacterium</taxon>
    </lineage>
</organism>
<dbReference type="EMBL" id="FNEG01000001">
    <property type="protein sequence ID" value="SDI13586.1"/>
    <property type="molecule type" value="Genomic_DNA"/>
</dbReference>
<proteinExistence type="predicted"/>
<dbReference type="AlphaFoldDB" id="A0A2X2X6Y2"/>
<keyword evidence="3" id="KW-1185">Reference proteome</keyword>
<evidence type="ECO:0000313" key="3">
    <source>
        <dbReference type="Proteomes" id="UP000199426"/>
    </source>
</evidence>
<protein>
    <submittedName>
        <fullName evidence="2">Uncharacterized protein</fullName>
    </submittedName>
</protein>